<dbReference type="SUPFAM" id="SSF52317">
    <property type="entry name" value="Class I glutamine amidotransferase-like"/>
    <property type="match status" value="1"/>
</dbReference>
<dbReference type="PANTHER" id="PTHR48094">
    <property type="entry name" value="PROTEIN/NUCLEIC ACID DEGLYCASE DJ-1-RELATED"/>
    <property type="match status" value="1"/>
</dbReference>
<dbReference type="FunFam" id="3.40.50.880:FF:000015">
    <property type="entry name" value="Protein DJ-1 homolog C"/>
    <property type="match status" value="1"/>
</dbReference>
<dbReference type="InterPro" id="IPR006287">
    <property type="entry name" value="DJ-1"/>
</dbReference>
<evidence type="ECO:0000313" key="3">
    <source>
        <dbReference type="EMBL" id="AWG42978.1"/>
    </source>
</evidence>
<evidence type="ECO:0000256" key="1">
    <source>
        <dbReference type="ARBA" id="ARBA00022737"/>
    </source>
</evidence>
<accession>A0A2S1LXF9</accession>
<organism evidence="3 4">
    <name type="scientific">Candidatus Borreliella tachyglossi</name>
    <dbReference type="NCBI Taxonomy" id="1964448"/>
    <lineage>
        <taxon>Bacteria</taxon>
        <taxon>Pseudomonadati</taxon>
        <taxon>Spirochaetota</taxon>
        <taxon>Spirochaetia</taxon>
        <taxon>Spirochaetales</taxon>
        <taxon>Borreliaceae</taxon>
        <taxon>Borreliella</taxon>
    </lineage>
</organism>
<dbReference type="GO" id="GO:0005737">
    <property type="term" value="C:cytoplasm"/>
    <property type="evidence" value="ECO:0007669"/>
    <property type="project" value="UniProtKB-ARBA"/>
</dbReference>
<dbReference type="CDD" id="cd03135">
    <property type="entry name" value="GATase1_DJ-1"/>
    <property type="match status" value="1"/>
</dbReference>
<proteinExistence type="predicted"/>
<evidence type="ECO:0000259" key="2">
    <source>
        <dbReference type="Pfam" id="PF01965"/>
    </source>
</evidence>
<gene>
    <name evidence="3" type="ORF">CR532_03250</name>
</gene>
<dbReference type="RefSeq" id="WP_108729377.1">
    <property type="nucleotide sequence ID" value="NZ_CP025785.1"/>
</dbReference>
<protein>
    <submittedName>
        <fullName evidence="3">4-methyl-5(B-hydroxyethyl)-thiazole monophosphate biosynthesis protein</fullName>
    </submittedName>
</protein>
<dbReference type="InterPro" id="IPR002818">
    <property type="entry name" value="DJ-1/PfpI"/>
</dbReference>
<keyword evidence="4" id="KW-1185">Reference proteome</keyword>
<dbReference type="AlphaFoldDB" id="A0A2S1LXF9"/>
<feature type="domain" description="DJ-1/PfpI" evidence="2">
    <location>
        <begin position="1"/>
        <end position="164"/>
    </location>
</feature>
<dbReference type="OrthoDB" id="9800516at2"/>
<dbReference type="InterPro" id="IPR050325">
    <property type="entry name" value="Prot/Nucl_acid_deglycase"/>
</dbReference>
<dbReference type="NCBIfam" id="TIGR01383">
    <property type="entry name" value="not_thiJ"/>
    <property type="match status" value="1"/>
</dbReference>
<dbReference type="Pfam" id="PF01965">
    <property type="entry name" value="DJ-1_PfpI"/>
    <property type="match status" value="1"/>
</dbReference>
<reference evidence="3 4" key="1">
    <citation type="submission" date="2018-01" db="EMBL/GenBank/DDBJ databases">
        <title>Genome sequence of Borrelia tachyglossi.</title>
        <authorList>
            <person name="Gofton A.W."/>
        </authorList>
    </citation>
    <scope>NUCLEOTIDE SEQUENCE [LARGE SCALE GENOMIC DNA]</scope>
    <source>
        <strain evidence="3 4">Bc-F10-1268</strain>
    </source>
</reference>
<keyword evidence="1" id="KW-0677">Repeat</keyword>
<dbReference type="InterPro" id="IPR029062">
    <property type="entry name" value="Class_I_gatase-like"/>
</dbReference>
<dbReference type="PANTHER" id="PTHR48094:SF12">
    <property type="entry name" value="PARKINSON DISEASE PROTEIN 7 HOMOLOG"/>
    <property type="match status" value="1"/>
</dbReference>
<sequence>MRVAVILANGFEEIEAVVPIDILRRGGVSLRVISLNDDRVVAGARGVTFWADEKISDCSAGDFDLIILPGGMPGATNLFASKDLDQILRDMVLKGKLVAAICASPAVVLSAKGLLGVNRFTCYPGFENSITDGEYVDESVVISNNFITAKGIGTVFEFAFALLRIVKGERVLEDVKRQVLL</sequence>
<dbReference type="EMBL" id="CP025785">
    <property type="protein sequence ID" value="AWG42978.1"/>
    <property type="molecule type" value="Genomic_DNA"/>
</dbReference>
<dbReference type="Proteomes" id="UP000244655">
    <property type="component" value="Chromosome"/>
</dbReference>
<name>A0A2S1LXF9_9SPIR</name>
<evidence type="ECO:0000313" key="4">
    <source>
        <dbReference type="Proteomes" id="UP000244655"/>
    </source>
</evidence>
<dbReference type="Gene3D" id="3.40.50.880">
    <property type="match status" value="1"/>
</dbReference>